<protein>
    <submittedName>
        <fullName evidence="2">Uncharacterized protein</fullName>
    </submittedName>
</protein>
<dbReference type="EMBL" id="JAHRIP010022554">
    <property type="protein sequence ID" value="MEQ2289232.1"/>
    <property type="molecule type" value="Genomic_DNA"/>
</dbReference>
<accession>A0ABV0Y6H4</accession>
<evidence type="ECO:0000313" key="2">
    <source>
        <dbReference type="EMBL" id="MEQ2289232.1"/>
    </source>
</evidence>
<proteinExistence type="predicted"/>
<comment type="caution">
    <text evidence="2">The sequence shown here is derived from an EMBL/GenBank/DDBJ whole genome shotgun (WGS) entry which is preliminary data.</text>
</comment>
<dbReference type="PANTHER" id="PTHR31025:SF19">
    <property type="entry name" value="SI:CH73-42K18.1-RELATED"/>
    <property type="match status" value="1"/>
</dbReference>
<sequence>MLLRVILSDSDIRKITVDQLPDTVEDFSKFLRTKLGVDGELVVQYQDPEFYMWLCNLTSMSDLPQDKATLKVHSKSESYHTDSTLDTANLSSSCEESPSTSQPCQLPLPFPIPTFAYDVELRLRAANESFNNNGNVYEAPKEMKSDMLDKLAQAIFAYTPYPTREEIEAVAQAHVIKHPCLKDPGSVFGWYNWKFSLKFKVQNFSQKLRQAGCPELSVNKCSSSPLKSKRIKRAKKSEANFLPGFPDGKSENDLEVERTTLVSEMKKRKIDWKLVEKMMDNTYSLWRKEIIKDEPLVAQVQERWPALFFVPQIESEFARLTSVNLKEIFSGLDQYLDRFLELFKAKSGLPELTKLTRALDISTHTKRTILLLGLSHFLRDDALAKTG</sequence>
<evidence type="ECO:0000256" key="1">
    <source>
        <dbReference type="SAM" id="MobiDB-lite"/>
    </source>
</evidence>
<organism evidence="2 3">
    <name type="scientific">Ameca splendens</name>
    <dbReference type="NCBI Taxonomy" id="208324"/>
    <lineage>
        <taxon>Eukaryota</taxon>
        <taxon>Metazoa</taxon>
        <taxon>Chordata</taxon>
        <taxon>Craniata</taxon>
        <taxon>Vertebrata</taxon>
        <taxon>Euteleostomi</taxon>
        <taxon>Actinopterygii</taxon>
        <taxon>Neopterygii</taxon>
        <taxon>Teleostei</taxon>
        <taxon>Neoteleostei</taxon>
        <taxon>Acanthomorphata</taxon>
        <taxon>Ovalentaria</taxon>
        <taxon>Atherinomorphae</taxon>
        <taxon>Cyprinodontiformes</taxon>
        <taxon>Goodeidae</taxon>
        <taxon>Ameca</taxon>
    </lineage>
</organism>
<name>A0ABV0Y6H4_9TELE</name>
<dbReference type="Proteomes" id="UP001469553">
    <property type="component" value="Unassembled WGS sequence"/>
</dbReference>
<reference evidence="2 3" key="1">
    <citation type="submission" date="2021-06" db="EMBL/GenBank/DDBJ databases">
        <authorList>
            <person name="Palmer J.M."/>
        </authorList>
    </citation>
    <scope>NUCLEOTIDE SEQUENCE [LARGE SCALE GENOMIC DNA]</scope>
    <source>
        <strain evidence="2 3">AS_MEX2019</strain>
        <tissue evidence="2">Muscle</tissue>
    </source>
</reference>
<keyword evidence="3" id="KW-1185">Reference proteome</keyword>
<feature type="region of interest" description="Disordered" evidence="1">
    <location>
        <begin position="82"/>
        <end position="102"/>
    </location>
</feature>
<feature type="compositionally biased region" description="Low complexity" evidence="1">
    <location>
        <begin position="91"/>
        <end position="102"/>
    </location>
</feature>
<dbReference type="PANTHER" id="PTHR31025">
    <property type="entry name" value="SI:CH211-196P9.1-RELATED"/>
    <property type="match status" value="1"/>
</dbReference>
<gene>
    <name evidence="2" type="ORF">AMECASPLE_030857</name>
</gene>
<feature type="non-terminal residue" evidence="2">
    <location>
        <position position="387"/>
    </location>
</feature>
<evidence type="ECO:0000313" key="3">
    <source>
        <dbReference type="Proteomes" id="UP001469553"/>
    </source>
</evidence>